<name>A0ABU8MMZ7_9PSEU</name>
<protein>
    <submittedName>
        <fullName evidence="4">Serine hydrolase domain-containing protein</fullName>
        <ecNumber evidence="4">3.1.1.103</ecNumber>
    </submittedName>
</protein>
<feature type="domain" description="Beta-lactamase-related" evidence="3">
    <location>
        <begin position="41"/>
        <end position="339"/>
    </location>
</feature>
<dbReference type="EC" id="3.1.1.103" evidence="4"/>
<organism evidence="4 5">
    <name type="scientific">Actinomycetospora aurantiaca</name>
    <dbReference type="NCBI Taxonomy" id="3129233"/>
    <lineage>
        <taxon>Bacteria</taxon>
        <taxon>Bacillati</taxon>
        <taxon>Actinomycetota</taxon>
        <taxon>Actinomycetes</taxon>
        <taxon>Pseudonocardiales</taxon>
        <taxon>Pseudonocardiaceae</taxon>
        <taxon>Actinomycetospora</taxon>
    </lineage>
</organism>
<dbReference type="InterPro" id="IPR001466">
    <property type="entry name" value="Beta-lactam-related"/>
</dbReference>
<dbReference type="Proteomes" id="UP001385809">
    <property type="component" value="Unassembled WGS sequence"/>
</dbReference>
<reference evidence="4 5" key="1">
    <citation type="submission" date="2024-03" db="EMBL/GenBank/DDBJ databases">
        <title>Actinomycetospora sp. OC33-EN08, a novel actinomycete isolated from wild orchid (Aerides multiflora).</title>
        <authorList>
            <person name="Suriyachadkun C."/>
        </authorList>
    </citation>
    <scope>NUCLEOTIDE SEQUENCE [LARGE SCALE GENOMIC DNA]</scope>
    <source>
        <strain evidence="4 5">OC33-EN08</strain>
    </source>
</reference>
<dbReference type="InterPro" id="IPR012338">
    <property type="entry name" value="Beta-lactam/transpept-like"/>
</dbReference>
<keyword evidence="1" id="KW-1133">Transmembrane helix</keyword>
<evidence type="ECO:0000259" key="3">
    <source>
        <dbReference type="Pfam" id="PF00144"/>
    </source>
</evidence>
<dbReference type="SUPFAM" id="SSF56601">
    <property type="entry name" value="beta-lactamase/transpeptidase-like"/>
    <property type="match status" value="1"/>
</dbReference>
<evidence type="ECO:0000256" key="1">
    <source>
        <dbReference type="SAM" id="Phobius"/>
    </source>
</evidence>
<keyword evidence="5" id="KW-1185">Reference proteome</keyword>
<keyword evidence="1" id="KW-0472">Membrane</keyword>
<feature type="chain" id="PRO_5045215655" evidence="2">
    <location>
        <begin position="23"/>
        <end position="473"/>
    </location>
</feature>
<evidence type="ECO:0000313" key="5">
    <source>
        <dbReference type="Proteomes" id="UP001385809"/>
    </source>
</evidence>
<accession>A0ABU8MMZ7</accession>
<feature type="transmembrane region" description="Helical" evidence="1">
    <location>
        <begin position="436"/>
        <end position="459"/>
    </location>
</feature>
<comment type="caution">
    <text evidence="4">The sequence shown here is derived from an EMBL/GenBank/DDBJ whole genome shotgun (WGS) entry which is preliminary data.</text>
</comment>
<gene>
    <name evidence="4" type="ORF">WCD74_13070</name>
</gene>
<feature type="signal peptide" evidence="2">
    <location>
        <begin position="1"/>
        <end position="22"/>
    </location>
</feature>
<keyword evidence="2" id="KW-0732">Signal</keyword>
<dbReference type="EMBL" id="JBBEGN010000005">
    <property type="protein sequence ID" value="MEJ2868697.1"/>
    <property type="molecule type" value="Genomic_DNA"/>
</dbReference>
<dbReference type="Pfam" id="PF00144">
    <property type="entry name" value="Beta-lactamase"/>
    <property type="match status" value="1"/>
</dbReference>
<feature type="transmembrane region" description="Helical" evidence="1">
    <location>
        <begin position="370"/>
        <end position="387"/>
    </location>
</feature>
<dbReference type="PANTHER" id="PTHR43283">
    <property type="entry name" value="BETA-LACTAMASE-RELATED"/>
    <property type="match status" value="1"/>
</dbReference>
<dbReference type="Gene3D" id="3.40.710.10">
    <property type="entry name" value="DD-peptidase/beta-lactamase superfamily"/>
    <property type="match status" value="1"/>
</dbReference>
<sequence length="473" mass="48712">MRPWILLLIGLLALAAAPTAHADEPARTAEDEVRDHAARFAVPATAAVVVRPDGTVATVLHGRTSDGLPTTPDTRFRIASMSKAFTAVAVLRLADEGRLRLDQPVSELLPGFSTAAPRGRPITVRDLLAHTSGLAAADVDEFALPPPGSAQEVVDGLAGVPPAREPGVAHEYLNAHYTVAARLVEVLSGRPFPDHLRNAVLLPLGMTSTVVTARCDDAVPGLAHGHVGALGVQVAVPEIPAFCLGDAGLVTTAADMTRWLRFQLGDGAPLLRPDTLRASHTASPGTAGRYGLGWSLRSGEDGPRVLHGGLVSTYTSAIEFSPGEAGAVVLTDTGDVTGSPGTLARRLTTLAGGGAVGPWPSEPKLVLDRVLAGLTVGAAVALAVAVARAPRRAAGLRGRRRPVSSPLLAVAVGIALLPTIWALFSGPSLTGWVMALWLLPTAAVLAAVLVLGGTAALAARSRARRALFRGAVR</sequence>
<keyword evidence="1" id="KW-0812">Transmembrane</keyword>
<evidence type="ECO:0000256" key="2">
    <source>
        <dbReference type="SAM" id="SignalP"/>
    </source>
</evidence>
<dbReference type="InterPro" id="IPR050789">
    <property type="entry name" value="Diverse_Enzym_Activities"/>
</dbReference>
<evidence type="ECO:0000313" key="4">
    <source>
        <dbReference type="EMBL" id="MEJ2868697.1"/>
    </source>
</evidence>
<keyword evidence="4" id="KW-0378">Hydrolase</keyword>
<dbReference type="PANTHER" id="PTHR43283:SF3">
    <property type="entry name" value="BETA-LACTAMASE FAMILY PROTEIN (AFU_ORTHOLOGUE AFUA_5G07500)"/>
    <property type="match status" value="1"/>
</dbReference>
<dbReference type="GO" id="GO:0016787">
    <property type="term" value="F:hydrolase activity"/>
    <property type="evidence" value="ECO:0007669"/>
    <property type="project" value="UniProtKB-KW"/>
</dbReference>
<dbReference type="RefSeq" id="WP_337695269.1">
    <property type="nucleotide sequence ID" value="NZ_JBBEGN010000005.1"/>
</dbReference>
<proteinExistence type="predicted"/>
<feature type="transmembrane region" description="Helical" evidence="1">
    <location>
        <begin position="407"/>
        <end position="424"/>
    </location>
</feature>